<dbReference type="KEGG" id="ndp:E2C04_07430"/>
<dbReference type="EMBL" id="CP038462">
    <property type="protein sequence ID" value="QCC77085.1"/>
    <property type="molecule type" value="Genomic_DNA"/>
</dbReference>
<evidence type="ECO:0000313" key="3">
    <source>
        <dbReference type="EMBL" id="QCC77085.1"/>
    </source>
</evidence>
<dbReference type="Proteomes" id="UP000297025">
    <property type="component" value="Chromosome"/>
</dbReference>
<feature type="region of interest" description="Disordered" evidence="1">
    <location>
        <begin position="319"/>
        <end position="389"/>
    </location>
</feature>
<feature type="region of interest" description="Disordered" evidence="1">
    <location>
        <begin position="1"/>
        <end position="53"/>
    </location>
</feature>
<evidence type="ECO:0000313" key="4">
    <source>
        <dbReference type="Proteomes" id="UP000297025"/>
    </source>
</evidence>
<dbReference type="InterPro" id="IPR047682">
    <property type="entry name" value="SepH-like"/>
</dbReference>
<dbReference type="AlphaFoldDB" id="A0A4P7UCL1"/>
<evidence type="ECO:0000259" key="2">
    <source>
        <dbReference type="Pfam" id="PF11268"/>
    </source>
</evidence>
<feature type="compositionally biased region" description="Low complexity" evidence="1">
    <location>
        <begin position="23"/>
        <end position="35"/>
    </location>
</feature>
<proteinExistence type="predicted"/>
<sequence length="389" mass="41109">MSSAPESHGSHPSHAPVAGQWDAQPPATTCATPAAGVGSTHARTTSREDSRAAHGAGARQAMAHLTLVGLSDDRTRLLLVNDDGDGFTLDVDTALRSAVRGEQPRPGHLETRMDSALRPRDIQARIRSGESAEAVAEAARSTVDKIMPYAAPVLAERAHVAERAQRSSIRRRASEGSGSLGGARTLQDAVAHQLRSHNVDPESVEWDAFRREDGKWTLRGLFESGPRCGVATFTFDMPGNYVTLDDDDARWLVGDARPAAPVAPDPVAEAPGLRRLSAVRSETSLGDDAIQLVTTPAQDTTPDFLRDFAADHDATQDFTGALGGVAGSAAEEGSEPATERTEQQPAAPAEPEPAAEEAPAEAPRKTSRKRGRASVPSWDEIMFGGGTGE</sequence>
<dbReference type="NCBIfam" id="NF040712">
    <property type="entry name" value="SepH"/>
    <property type="match status" value="1"/>
</dbReference>
<dbReference type="InterPro" id="IPR021421">
    <property type="entry name" value="DUF3071"/>
</dbReference>
<gene>
    <name evidence="3" type="ORF">E2C04_07430</name>
</gene>
<reference evidence="3 4" key="1">
    <citation type="journal article" date="2008" name="Int. J. Syst. Evol. Microbiol.">
        <title>Nocardioides daphniae sp. nov., isolated from Daphnia cucullata (Crustacea: Cladocera).</title>
        <authorList>
            <person name="Toth E.M."/>
            <person name="Keki Z."/>
            <person name="Homonnay Z.G."/>
            <person name="Borsodi A.K."/>
            <person name="Marialigeti K."/>
            <person name="Schumann P."/>
        </authorList>
    </citation>
    <scope>NUCLEOTIDE SEQUENCE [LARGE SCALE GENOMIC DNA]</scope>
    <source>
        <strain evidence="3 4">JCM 16608</strain>
    </source>
</reference>
<dbReference type="Pfam" id="PF11268">
    <property type="entry name" value="DUF3071"/>
    <property type="match status" value="1"/>
</dbReference>
<accession>A0A4P7UCL1</accession>
<protein>
    <submittedName>
        <fullName evidence="3">DUF3071 domain-containing protein</fullName>
    </submittedName>
</protein>
<feature type="region of interest" description="Disordered" evidence="1">
    <location>
        <begin position="162"/>
        <end position="183"/>
    </location>
</feature>
<evidence type="ECO:0000256" key="1">
    <source>
        <dbReference type="SAM" id="MobiDB-lite"/>
    </source>
</evidence>
<feature type="domain" description="DUF3071" evidence="2">
    <location>
        <begin position="62"/>
        <end position="235"/>
    </location>
</feature>
<name>A0A4P7UCL1_9ACTN</name>
<organism evidence="3 4">
    <name type="scientific">Nocardioides daphniae</name>
    <dbReference type="NCBI Taxonomy" id="402297"/>
    <lineage>
        <taxon>Bacteria</taxon>
        <taxon>Bacillati</taxon>
        <taxon>Actinomycetota</taxon>
        <taxon>Actinomycetes</taxon>
        <taxon>Propionibacteriales</taxon>
        <taxon>Nocardioidaceae</taxon>
        <taxon>Nocardioides</taxon>
    </lineage>
</organism>